<dbReference type="RefSeq" id="WP_188584884.1">
    <property type="nucleotide sequence ID" value="NZ_BMGC01000002.1"/>
</dbReference>
<dbReference type="InterPro" id="IPR006047">
    <property type="entry name" value="GH13_cat_dom"/>
</dbReference>
<protein>
    <recommendedName>
        <fullName evidence="1">Glycosyl hydrolase family 13 catalytic domain-containing protein</fullName>
    </recommendedName>
</protein>
<sequence length="490" mass="53522">MSTQSAPPVPLPPNPVILEINTWPWLTRLAGSGEGTVRSDTPLSLAAVPEHEWDRIAGSGVDAVWLMGVWTRSVAGVAIALDDDGLVSTFREALPDFISEDVVGSPYCVKEYTVDERLGGADGLAIARAALARRGVGLILDFVPNHVAVDHAWVTHHPSWFVLGGRDDLQGRPKEFVTAGEVVIANGRDPHFPPWTDVAQLNVFEPRLRAQLVATVASIAAQCDGVRCDMAMLVTNAIFSRTWGHRVGPPPSTELWPALIATIRADHPDFQFIAETYWDTERLLVEQGFDLCYDKPLYDALAHRHSDFRTLLSADAAFGRRLLRFIENHDEPRAAVVFGARQRAAAVAALTLPGGRLVHDGQQTGARIRLPVQLGRFPVESEDRQLIRFYRVLLQLVAEEVFHTGDWSLWAPPGADADATSVLGWTWTLDADVRLVLVNLADTEATVVIDIPLPQPRLLGDHDALDSAHDGGTQVRLGGHGYAILAGREA</sequence>
<dbReference type="PANTHER" id="PTHR47786">
    <property type="entry name" value="ALPHA-1,4-GLUCAN:MALTOSE-1-PHOSPHATE MALTOSYLTRANSFERASE"/>
    <property type="match status" value="1"/>
</dbReference>
<dbReference type="SUPFAM" id="SSF51445">
    <property type="entry name" value="(Trans)glycosidases"/>
    <property type="match status" value="1"/>
</dbReference>
<comment type="caution">
    <text evidence="2">The sequence shown here is derived from an EMBL/GenBank/DDBJ whole genome shotgun (WGS) entry which is preliminary data.</text>
</comment>
<organism evidence="2 3">
    <name type="scientific">Gordonia jinhuaensis</name>
    <dbReference type="NCBI Taxonomy" id="1517702"/>
    <lineage>
        <taxon>Bacteria</taxon>
        <taxon>Bacillati</taxon>
        <taxon>Actinomycetota</taxon>
        <taxon>Actinomycetes</taxon>
        <taxon>Mycobacteriales</taxon>
        <taxon>Gordoniaceae</taxon>
        <taxon>Gordonia</taxon>
    </lineage>
</organism>
<proteinExistence type="predicted"/>
<dbReference type="GO" id="GO:0005975">
    <property type="term" value="P:carbohydrate metabolic process"/>
    <property type="evidence" value="ECO:0007669"/>
    <property type="project" value="InterPro"/>
</dbReference>
<gene>
    <name evidence="2" type="ORF">GCM10011489_03680</name>
</gene>
<evidence type="ECO:0000313" key="3">
    <source>
        <dbReference type="Proteomes" id="UP000621454"/>
    </source>
</evidence>
<reference evidence="2" key="2">
    <citation type="submission" date="2020-09" db="EMBL/GenBank/DDBJ databases">
        <authorList>
            <person name="Sun Q."/>
            <person name="Zhou Y."/>
        </authorList>
    </citation>
    <scope>NUCLEOTIDE SEQUENCE</scope>
    <source>
        <strain evidence="2">CGMCC 1.12827</strain>
    </source>
</reference>
<accession>A0A916SUX5</accession>
<dbReference type="Proteomes" id="UP000621454">
    <property type="component" value="Unassembled WGS sequence"/>
</dbReference>
<dbReference type="EMBL" id="BMGC01000002">
    <property type="protein sequence ID" value="GGB18835.1"/>
    <property type="molecule type" value="Genomic_DNA"/>
</dbReference>
<evidence type="ECO:0000313" key="2">
    <source>
        <dbReference type="EMBL" id="GGB18835.1"/>
    </source>
</evidence>
<evidence type="ECO:0000259" key="1">
    <source>
        <dbReference type="SMART" id="SM00642"/>
    </source>
</evidence>
<keyword evidence="3" id="KW-1185">Reference proteome</keyword>
<dbReference type="CDD" id="cd11347">
    <property type="entry name" value="AmyAc_1"/>
    <property type="match status" value="1"/>
</dbReference>
<dbReference type="PANTHER" id="PTHR47786:SF2">
    <property type="entry name" value="GLYCOSYL HYDROLASE FAMILY 13 CATALYTIC DOMAIN-CONTAINING PROTEIN"/>
    <property type="match status" value="1"/>
</dbReference>
<reference evidence="2" key="1">
    <citation type="journal article" date="2014" name="Int. J. Syst. Evol. Microbiol.">
        <title>Complete genome sequence of Corynebacterium casei LMG S-19264T (=DSM 44701T), isolated from a smear-ripened cheese.</title>
        <authorList>
            <consortium name="US DOE Joint Genome Institute (JGI-PGF)"/>
            <person name="Walter F."/>
            <person name="Albersmeier A."/>
            <person name="Kalinowski J."/>
            <person name="Ruckert C."/>
        </authorList>
    </citation>
    <scope>NUCLEOTIDE SEQUENCE</scope>
    <source>
        <strain evidence="2">CGMCC 1.12827</strain>
    </source>
</reference>
<name>A0A916SUX5_9ACTN</name>
<dbReference type="Gene3D" id="3.20.20.80">
    <property type="entry name" value="Glycosidases"/>
    <property type="match status" value="1"/>
</dbReference>
<dbReference type="SMART" id="SM00642">
    <property type="entry name" value="Aamy"/>
    <property type="match status" value="1"/>
</dbReference>
<feature type="domain" description="Glycosyl hydrolase family 13 catalytic" evidence="1">
    <location>
        <begin position="84"/>
        <end position="400"/>
    </location>
</feature>
<dbReference type="InterPro" id="IPR017853">
    <property type="entry name" value="GH"/>
</dbReference>
<dbReference type="AlphaFoldDB" id="A0A916SUX5"/>